<feature type="domain" description="Polysaccharide pyruvyl transferase" evidence="1">
    <location>
        <begin position="13"/>
        <end position="276"/>
    </location>
</feature>
<protein>
    <recommendedName>
        <fullName evidence="1">Polysaccharide pyruvyl transferase domain-containing protein</fullName>
    </recommendedName>
</protein>
<gene>
    <name evidence="2" type="ORF">SCMU_28800</name>
</gene>
<organism evidence="2 3">
    <name type="scientific">Sinomonas cyclohexanicum</name>
    <name type="common">Corynebacterium cyclohexanicum</name>
    <dbReference type="NCBI Taxonomy" id="322009"/>
    <lineage>
        <taxon>Bacteria</taxon>
        <taxon>Bacillati</taxon>
        <taxon>Actinomycetota</taxon>
        <taxon>Actinomycetes</taxon>
        <taxon>Micrococcales</taxon>
        <taxon>Micrococcaceae</taxon>
        <taxon>Sinomonas</taxon>
    </lineage>
</organism>
<dbReference type="PANTHER" id="PTHR36836">
    <property type="entry name" value="COLANIC ACID BIOSYNTHESIS PROTEIN WCAK"/>
    <property type="match status" value="1"/>
</dbReference>
<evidence type="ECO:0000259" key="1">
    <source>
        <dbReference type="Pfam" id="PF04230"/>
    </source>
</evidence>
<accession>A0ABM7PXK9</accession>
<dbReference type="RefSeq" id="WP_229229788.1">
    <property type="nucleotide sequence ID" value="NZ_AP024525.1"/>
</dbReference>
<proteinExistence type="predicted"/>
<dbReference type="InterPro" id="IPR007345">
    <property type="entry name" value="Polysacch_pyruvyl_Trfase"/>
</dbReference>
<keyword evidence="3" id="KW-1185">Reference proteome</keyword>
<name>A0ABM7PXK9_SINCY</name>
<dbReference type="EMBL" id="AP024525">
    <property type="protein sequence ID" value="BCT77038.1"/>
    <property type="molecule type" value="Genomic_DNA"/>
</dbReference>
<evidence type="ECO:0000313" key="3">
    <source>
        <dbReference type="Proteomes" id="UP001319861"/>
    </source>
</evidence>
<dbReference type="Pfam" id="PF04230">
    <property type="entry name" value="PS_pyruv_trans"/>
    <property type="match status" value="1"/>
</dbReference>
<reference evidence="2 3" key="1">
    <citation type="journal article" date="2021" name="J. Biosci. Bioeng.">
        <title>Identification and characterization of a chc gene cluster responsible for the aromatization pathway of cyclohexanecarboxylate degradation in Sinomonas cyclohexanicum ATCC 51369.</title>
        <authorList>
            <person name="Yamamoto T."/>
            <person name="Hasegawa Y."/>
            <person name="Lau P.C.K."/>
            <person name="Iwaki H."/>
        </authorList>
    </citation>
    <scope>NUCLEOTIDE SEQUENCE [LARGE SCALE GENOMIC DNA]</scope>
    <source>
        <strain evidence="2 3">ATCC 51369</strain>
    </source>
</reference>
<dbReference type="PANTHER" id="PTHR36836:SF1">
    <property type="entry name" value="COLANIC ACID BIOSYNTHESIS PROTEIN WCAK"/>
    <property type="match status" value="1"/>
</dbReference>
<dbReference type="Proteomes" id="UP001319861">
    <property type="component" value="Chromosome"/>
</dbReference>
<sequence length="357" mass="39020">MKVLLLHGYSAENKGDGLLVRESLDLIREALGPGVSVVLAASHPESFDGLGVEVVMAKPGLRGYDRKYMSLLRRTEDFDAIVAVGGGYLRAGRPVEAAKNLLVQGPQLWAASLQGDKAVYLPQSIGPGRGMLRALLASRLKRLHRVWVRDDRSLQEFPFPNVDRSPDLAILGMKRRAVPFDGRLNPVLTVRPLRGAAPRALVDLRERLGRIDSYIQSSVASNDDTGAVVGLEPDRILSRGEFIETNTTARVVIAVRLHAALMALAAGHYVIHLAYERKGFGAFQDLGIDEFVHSVNRFDPDTVCRQAQQLGSLPGLRHDYDAQLRRALAGAATARREVISSLRACAGINAREIAEWA</sequence>
<evidence type="ECO:0000313" key="2">
    <source>
        <dbReference type="EMBL" id="BCT77038.1"/>
    </source>
</evidence>